<dbReference type="InterPro" id="IPR032710">
    <property type="entry name" value="NTF2-like_dom_sf"/>
</dbReference>
<comment type="caution">
    <text evidence="2">The sequence shown here is derived from an EMBL/GenBank/DDBJ whole genome shotgun (WGS) entry which is preliminary data.</text>
</comment>
<dbReference type="SUPFAM" id="SSF54427">
    <property type="entry name" value="NTF2-like"/>
    <property type="match status" value="1"/>
</dbReference>
<dbReference type="RefSeq" id="WP_115982107.1">
    <property type="nucleotide sequence ID" value="NZ_JAVDQS010000001.1"/>
</dbReference>
<accession>A0ABU1LAH4</accession>
<feature type="domain" description="SnoaL-like" evidence="1">
    <location>
        <begin position="11"/>
        <end position="107"/>
    </location>
</feature>
<dbReference type="EMBL" id="JAVDQS010000001">
    <property type="protein sequence ID" value="MDR6403704.1"/>
    <property type="molecule type" value="Genomic_DNA"/>
</dbReference>
<dbReference type="InterPro" id="IPR037401">
    <property type="entry name" value="SnoaL-like"/>
</dbReference>
<gene>
    <name evidence="2" type="ORF">J2781_000608</name>
</gene>
<reference evidence="2 3" key="1">
    <citation type="submission" date="2023-07" db="EMBL/GenBank/DDBJ databases">
        <title>Sorghum-associated microbial communities from plants grown in Nebraska, USA.</title>
        <authorList>
            <person name="Schachtman D."/>
        </authorList>
    </citation>
    <scope>NUCLEOTIDE SEQUENCE [LARGE SCALE GENOMIC DNA]</scope>
    <source>
        <strain evidence="2 3">DS1709</strain>
    </source>
</reference>
<proteinExistence type="predicted"/>
<evidence type="ECO:0000313" key="3">
    <source>
        <dbReference type="Proteomes" id="UP001184853"/>
    </source>
</evidence>
<evidence type="ECO:0000313" key="2">
    <source>
        <dbReference type="EMBL" id="MDR6403704.1"/>
    </source>
</evidence>
<name>A0ABU1LAH4_9FLAO</name>
<sequence length="120" mass="13758">MNLSNKEILEKANAAVSKGNYEEFLSFCTDDTVWTFIGEQTLTGKEEVRKYMEKAYAEPPKFDVENLIADGDFVTAVGKISMKNEHSKMITYDYCDVWKFKDGKMWELKAFVIAAESTEN</sequence>
<dbReference type="Pfam" id="PF12680">
    <property type="entry name" value="SnoaL_2"/>
    <property type="match status" value="1"/>
</dbReference>
<dbReference type="Gene3D" id="3.10.450.50">
    <property type="match status" value="1"/>
</dbReference>
<protein>
    <submittedName>
        <fullName evidence="2">Ketosteroid isomerase-like protein</fullName>
    </submittedName>
</protein>
<dbReference type="PANTHER" id="PTHR41252:SF1">
    <property type="entry name" value="BLR2505 PROTEIN"/>
    <property type="match status" value="1"/>
</dbReference>
<dbReference type="PANTHER" id="PTHR41252">
    <property type="entry name" value="BLR2505 PROTEIN"/>
    <property type="match status" value="1"/>
</dbReference>
<dbReference type="Proteomes" id="UP001184853">
    <property type="component" value="Unassembled WGS sequence"/>
</dbReference>
<keyword evidence="3" id="KW-1185">Reference proteome</keyword>
<evidence type="ECO:0000259" key="1">
    <source>
        <dbReference type="Pfam" id="PF12680"/>
    </source>
</evidence>
<organism evidence="2 3">
    <name type="scientific">Chryseobacterium geocarposphaerae</name>
    <dbReference type="NCBI Taxonomy" id="1416776"/>
    <lineage>
        <taxon>Bacteria</taxon>
        <taxon>Pseudomonadati</taxon>
        <taxon>Bacteroidota</taxon>
        <taxon>Flavobacteriia</taxon>
        <taxon>Flavobacteriales</taxon>
        <taxon>Weeksellaceae</taxon>
        <taxon>Chryseobacterium group</taxon>
        <taxon>Chryseobacterium</taxon>
    </lineage>
</organism>